<proteinExistence type="predicted"/>
<sequence length="139" mass="15993">MQAFQLSGRNLPQLHLQEGIFGHRDDENLVFDILTSDMAGLPFENITLLSYYMSPLAVRRPSHSTPQDVTQLLEYQFRKFVERLPSLNHLVLSVLADLGPYQDFNPYNTDFWSFSTIPLLSKLELQGGYPDNDDLVQFI</sequence>
<protein>
    <submittedName>
        <fullName evidence="1">Uncharacterized protein</fullName>
    </submittedName>
</protein>
<evidence type="ECO:0000313" key="2">
    <source>
        <dbReference type="Proteomes" id="UP000447873"/>
    </source>
</evidence>
<organism evidence="1 2">
    <name type="scientific">Venturia inaequalis</name>
    <name type="common">Apple scab fungus</name>
    <dbReference type="NCBI Taxonomy" id="5025"/>
    <lineage>
        <taxon>Eukaryota</taxon>
        <taxon>Fungi</taxon>
        <taxon>Dikarya</taxon>
        <taxon>Ascomycota</taxon>
        <taxon>Pezizomycotina</taxon>
        <taxon>Dothideomycetes</taxon>
        <taxon>Pleosporomycetidae</taxon>
        <taxon>Venturiales</taxon>
        <taxon>Venturiaceae</taxon>
        <taxon>Venturia</taxon>
    </lineage>
</organism>
<reference evidence="1 2" key="1">
    <citation type="submission" date="2018-12" db="EMBL/GenBank/DDBJ databases">
        <title>Venturia inaequalis Genome Resource.</title>
        <authorList>
            <person name="Lichtner F.J."/>
        </authorList>
    </citation>
    <scope>NUCLEOTIDE SEQUENCE [LARGE SCALE GENOMIC DNA]</scope>
    <source>
        <strain evidence="1 2">120213</strain>
    </source>
</reference>
<gene>
    <name evidence="1" type="ORF">EG328_007051</name>
</gene>
<evidence type="ECO:0000313" key="1">
    <source>
        <dbReference type="EMBL" id="KAE9969129.1"/>
    </source>
</evidence>
<accession>A0A8H3YQ78</accession>
<name>A0A8H3YQ78_VENIN</name>
<dbReference type="Proteomes" id="UP000447873">
    <property type="component" value="Unassembled WGS sequence"/>
</dbReference>
<dbReference type="EMBL" id="WNWS01000378">
    <property type="protein sequence ID" value="KAE9969129.1"/>
    <property type="molecule type" value="Genomic_DNA"/>
</dbReference>
<dbReference type="AlphaFoldDB" id="A0A8H3YQ78"/>
<comment type="caution">
    <text evidence="1">The sequence shown here is derived from an EMBL/GenBank/DDBJ whole genome shotgun (WGS) entry which is preliminary data.</text>
</comment>